<dbReference type="Gene3D" id="3.30.200.20">
    <property type="entry name" value="Phosphorylase Kinase, domain 1"/>
    <property type="match status" value="1"/>
</dbReference>
<keyword evidence="1" id="KW-0808">Transferase</keyword>
<keyword evidence="3" id="KW-0418">Kinase</keyword>
<evidence type="ECO:0000256" key="2">
    <source>
        <dbReference type="ARBA" id="ARBA00022741"/>
    </source>
</evidence>
<evidence type="ECO:0000256" key="1">
    <source>
        <dbReference type="ARBA" id="ARBA00022679"/>
    </source>
</evidence>
<gene>
    <name evidence="5" type="ORF">F8388_026358</name>
</gene>
<sequence>MFGYRSLAALSVFHPTVWAWRPKPLSDVLPIPFVFTMAIALNSSSSSLFCWTTNLSSVAKCSSNPYELFLALGKALRSRSDSSSALILFSLVVMLMKGNFSDSVGRRSSVLQWNLDVATQLVVASDEDGSPALRLWDMQNIMSPVKEFVGHTKVHKTELMYLKQNLVPTSTSDMGDLPDGKVVAVKRLFFNTKQWVDHFSNEVNLISGIPRKNLVELLGCNITGPESLLLYEYVITYLVVLNSLKAELFQC</sequence>
<dbReference type="GO" id="GO:0005524">
    <property type="term" value="F:ATP binding"/>
    <property type="evidence" value="ECO:0007669"/>
    <property type="project" value="UniProtKB-KW"/>
</dbReference>
<dbReference type="GO" id="GO:0016301">
    <property type="term" value="F:kinase activity"/>
    <property type="evidence" value="ECO:0007669"/>
    <property type="project" value="UniProtKB-KW"/>
</dbReference>
<keyword evidence="2" id="KW-0547">Nucleotide-binding</keyword>
<proteinExistence type="predicted"/>
<dbReference type="PANTHER" id="PTHR47973">
    <property type="entry name" value="CYSTEINE-RICH RECEPTOR-LIKE PROTEIN KINASE 3"/>
    <property type="match status" value="1"/>
</dbReference>
<evidence type="ECO:0000313" key="5">
    <source>
        <dbReference type="EMBL" id="KAF4352816.1"/>
    </source>
</evidence>
<comment type="caution">
    <text evidence="5">The sequence shown here is derived from an EMBL/GenBank/DDBJ whole genome shotgun (WGS) entry which is preliminary data.</text>
</comment>
<dbReference type="Gene3D" id="2.130.10.10">
    <property type="entry name" value="YVTN repeat-like/Quinoprotein amine dehydrogenase"/>
    <property type="match status" value="1"/>
</dbReference>
<dbReference type="EMBL" id="JAATIP010000305">
    <property type="protein sequence ID" value="KAF4352816.1"/>
    <property type="molecule type" value="Genomic_DNA"/>
</dbReference>
<reference evidence="5 6" key="1">
    <citation type="journal article" date="2020" name="bioRxiv">
        <title>Sequence and annotation of 42 cannabis genomes reveals extensive copy number variation in cannabinoid synthesis and pathogen resistance genes.</title>
        <authorList>
            <person name="Mckernan K.J."/>
            <person name="Helbert Y."/>
            <person name="Kane L.T."/>
            <person name="Ebling H."/>
            <person name="Zhang L."/>
            <person name="Liu B."/>
            <person name="Eaton Z."/>
            <person name="Mclaughlin S."/>
            <person name="Kingan S."/>
            <person name="Baybayan P."/>
            <person name="Concepcion G."/>
            <person name="Jordan M."/>
            <person name="Riva A."/>
            <person name="Barbazuk W."/>
            <person name="Harkins T."/>
        </authorList>
    </citation>
    <scope>NUCLEOTIDE SEQUENCE [LARGE SCALE GENOMIC DNA]</scope>
    <source>
        <strain evidence="6">cv. Jamaican Lion 4</strain>
        <tissue evidence="5">Leaf</tissue>
    </source>
</reference>
<dbReference type="AlphaFoldDB" id="A0A7J6E3D2"/>
<evidence type="ECO:0000313" key="6">
    <source>
        <dbReference type="Proteomes" id="UP000525078"/>
    </source>
</evidence>
<keyword evidence="4" id="KW-0067">ATP-binding</keyword>
<dbReference type="SUPFAM" id="SSF56112">
    <property type="entry name" value="Protein kinase-like (PK-like)"/>
    <property type="match status" value="1"/>
</dbReference>
<name>A0A7J6E3D2_CANSA</name>
<evidence type="ECO:0000256" key="4">
    <source>
        <dbReference type="ARBA" id="ARBA00022840"/>
    </source>
</evidence>
<dbReference type="Proteomes" id="UP000525078">
    <property type="component" value="Unassembled WGS sequence"/>
</dbReference>
<accession>A0A7J6E3D2</accession>
<evidence type="ECO:0000256" key="3">
    <source>
        <dbReference type="ARBA" id="ARBA00022777"/>
    </source>
</evidence>
<organism evidence="5 6">
    <name type="scientific">Cannabis sativa</name>
    <name type="common">Hemp</name>
    <name type="synonym">Marijuana</name>
    <dbReference type="NCBI Taxonomy" id="3483"/>
    <lineage>
        <taxon>Eukaryota</taxon>
        <taxon>Viridiplantae</taxon>
        <taxon>Streptophyta</taxon>
        <taxon>Embryophyta</taxon>
        <taxon>Tracheophyta</taxon>
        <taxon>Spermatophyta</taxon>
        <taxon>Magnoliopsida</taxon>
        <taxon>eudicotyledons</taxon>
        <taxon>Gunneridae</taxon>
        <taxon>Pentapetalae</taxon>
        <taxon>rosids</taxon>
        <taxon>fabids</taxon>
        <taxon>Rosales</taxon>
        <taxon>Cannabaceae</taxon>
        <taxon>Cannabis</taxon>
    </lineage>
</organism>
<dbReference type="InterPro" id="IPR015943">
    <property type="entry name" value="WD40/YVTN_repeat-like_dom_sf"/>
</dbReference>
<protein>
    <submittedName>
        <fullName evidence="5">Uncharacterized protein</fullName>
    </submittedName>
</protein>
<dbReference type="InterPro" id="IPR011009">
    <property type="entry name" value="Kinase-like_dom_sf"/>
</dbReference>
<dbReference type="InterPro" id="IPR052059">
    <property type="entry name" value="CR_Ser/Thr_kinase"/>
</dbReference>